<dbReference type="InterPro" id="IPR031936">
    <property type="entry name" value="DUF4771"/>
</dbReference>
<proteinExistence type="predicted"/>
<keyword evidence="3" id="KW-1185">Reference proteome</keyword>
<accession>A0A6J2K673</accession>
<gene>
    <name evidence="4" type="primary">LOC114248161</name>
</gene>
<dbReference type="RefSeq" id="XP_028037113.1">
    <property type="nucleotide sequence ID" value="XM_028181312.1"/>
</dbReference>
<name>A0A6J2K673_BOMMA</name>
<dbReference type="Pfam" id="PF15995">
    <property type="entry name" value="DUF4771"/>
    <property type="match status" value="1"/>
</dbReference>
<feature type="domain" description="DUF4770" evidence="1">
    <location>
        <begin position="136"/>
        <end position="299"/>
    </location>
</feature>
<dbReference type="Pfam" id="PF15994">
    <property type="entry name" value="DUF4770"/>
    <property type="match status" value="1"/>
</dbReference>
<sequence length="669" mass="78567">MQNNRQCVNGRKCRKELISVKSLNFKMCSVQKFLSKKTIYGPRKEPVWVYLEKEMKQNIDKKPYNEKVGAWLKFLRDLHYYFYRESKRKLRQLNKEVGPSWYFELSTDQRIVLDELKVNIHQDLLEDLPNRTRKSLADLGLTLKIPKNVLMQAMKDSVEDTGVFIWNLYKAIYKTFPSEGRASYDMNAMILMSSMVFIDLEECIQKLEKLTDIKNIPPAKSKKKQRRNFQPDVRYGEYLQRCYVPFYSNHGSGQKKMKKPPPLGYKFRLRSQESYETLCRNNDFLLKRKERNKKEKQAERICKYKFWEPPSTLRNTDPKMAAYVNKLKMIKQKAKPKHKAPYPNSQFEVGGVAFTGGSPHYLLTSISLLPTGYIHINGGIALANGEYVTCIQGFWKFPKEVKEECDEACNCATKWEADVMSYLANTKCKCGHLYDFYHEEKLIEKYFHPPSKHGPFWVDQAKIYQFDNLEEFVKQTVNEAMLSGDPTPKPSLPTISASGLSTKDLLAALLADLSDTPLLIPHLPQANLLKNLQEWVRLRVNGKISPRESKLLNLHSLRRWLDLKHMDFRARAYMIPFSLKELKLMNWSHRHLIQKLFEILLNDFVTRNRLRQLEQTRLWWSTTKYDVYPSKAFLDIFFTYMPGRMKDTFLINPYSSERTPKYGAKTCPL</sequence>
<dbReference type="PANTHER" id="PTHR41967:SF6">
    <property type="entry name" value="FI19406P1-RELATED"/>
    <property type="match status" value="1"/>
</dbReference>
<dbReference type="AlphaFoldDB" id="A0A6J2K673"/>
<dbReference type="GeneID" id="114248161"/>
<evidence type="ECO:0000259" key="2">
    <source>
        <dbReference type="Pfam" id="PF15995"/>
    </source>
</evidence>
<dbReference type="PANTHER" id="PTHR41967">
    <property type="entry name" value="FI19406P1-RELATED"/>
    <property type="match status" value="1"/>
</dbReference>
<dbReference type="OrthoDB" id="289250at2759"/>
<organism evidence="3 4">
    <name type="scientific">Bombyx mandarina</name>
    <name type="common">Wild silk moth</name>
    <name type="synonym">Wild silkworm</name>
    <dbReference type="NCBI Taxonomy" id="7092"/>
    <lineage>
        <taxon>Eukaryota</taxon>
        <taxon>Metazoa</taxon>
        <taxon>Ecdysozoa</taxon>
        <taxon>Arthropoda</taxon>
        <taxon>Hexapoda</taxon>
        <taxon>Insecta</taxon>
        <taxon>Pterygota</taxon>
        <taxon>Neoptera</taxon>
        <taxon>Endopterygota</taxon>
        <taxon>Lepidoptera</taxon>
        <taxon>Glossata</taxon>
        <taxon>Ditrysia</taxon>
        <taxon>Bombycoidea</taxon>
        <taxon>Bombycidae</taxon>
        <taxon>Bombycinae</taxon>
        <taxon>Bombyx</taxon>
    </lineage>
</organism>
<reference evidence="4" key="1">
    <citation type="submission" date="2025-08" db="UniProtKB">
        <authorList>
            <consortium name="RefSeq"/>
        </authorList>
    </citation>
    <scope>IDENTIFICATION</scope>
    <source>
        <tissue evidence="4">Silk gland</tissue>
    </source>
</reference>
<evidence type="ECO:0000313" key="4">
    <source>
        <dbReference type="RefSeq" id="XP_028037113.1"/>
    </source>
</evidence>
<evidence type="ECO:0000313" key="3">
    <source>
        <dbReference type="Proteomes" id="UP000504629"/>
    </source>
</evidence>
<feature type="domain" description="DUF4771" evidence="2">
    <location>
        <begin position="506"/>
        <end position="647"/>
    </location>
</feature>
<evidence type="ECO:0000259" key="1">
    <source>
        <dbReference type="Pfam" id="PF15994"/>
    </source>
</evidence>
<dbReference type="KEGG" id="bman:114248161"/>
<protein>
    <submittedName>
        <fullName evidence="4">Uncharacterized protein LOC114248161</fullName>
    </submittedName>
</protein>
<dbReference type="InterPro" id="IPR031935">
    <property type="entry name" value="DUF4770"/>
</dbReference>
<dbReference type="Proteomes" id="UP000504629">
    <property type="component" value="Unplaced"/>
</dbReference>